<dbReference type="PROSITE" id="PS00122">
    <property type="entry name" value="CARBOXYLESTERASE_B_1"/>
    <property type="match status" value="1"/>
</dbReference>
<feature type="chain" id="PRO_5023085058" description="Carboxylic ester hydrolase" evidence="5">
    <location>
        <begin position="24"/>
        <end position="568"/>
    </location>
</feature>
<dbReference type="PROSITE" id="PS00941">
    <property type="entry name" value="CARBOXYLESTERASE_B_2"/>
    <property type="match status" value="1"/>
</dbReference>
<dbReference type="CDD" id="cd00312">
    <property type="entry name" value="Esterase_lipase"/>
    <property type="match status" value="1"/>
</dbReference>
<feature type="domain" description="Carboxylesterase type B" evidence="6">
    <location>
        <begin position="28"/>
        <end position="546"/>
    </location>
</feature>
<dbReference type="Gene3D" id="3.40.50.1820">
    <property type="entry name" value="alpha/beta hydrolase"/>
    <property type="match status" value="1"/>
</dbReference>
<organism evidence="7 8">
    <name type="scientific">Cinara cedri</name>
    <dbReference type="NCBI Taxonomy" id="506608"/>
    <lineage>
        <taxon>Eukaryota</taxon>
        <taxon>Metazoa</taxon>
        <taxon>Ecdysozoa</taxon>
        <taxon>Arthropoda</taxon>
        <taxon>Hexapoda</taxon>
        <taxon>Insecta</taxon>
        <taxon>Pterygota</taxon>
        <taxon>Neoptera</taxon>
        <taxon>Paraneoptera</taxon>
        <taxon>Hemiptera</taxon>
        <taxon>Sternorrhyncha</taxon>
        <taxon>Aphidomorpha</taxon>
        <taxon>Aphidoidea</taxon>
        <taxon>Aphididae</taxon>
        <taxon>Lachninae</taxon>
        <taxon>Cinara</taxon>
    </lineage>
</organism>
<dbReference type="EMBL" id="CABPRJ010000479">
    <property type="protein sequence ID" value="VVC28329.1"/>
    <property type="molecule type" value="Genomic_DNA"/>
</dbReference>
<dbReference type="PANTHER" id="PTHR43142:SF1">
    <property type="entry name" value="CARBOXYLIC ESTER HYDROLASE"/>
    <property type="match status" value="1"/>
</dbReference>
<evidence type="ECO:0000256" key="5">
    <source>
        <dbReference type="RuleBase" id="RU361235"/>
    </source>
</evidence>
<dbReference type="InterPro" id="IPR029058">
    <property type="entry name" value="AB_hydrolase_fold"/>
</dbReference>
<evidence type="ECO:0000256" key="4">
    <source>
        <dbReference type="ARBA" id="ARBA00023180"/>
    </source>
</evidence>
<name>A0A5E4M7Y7_9HEMI</name>
<keyword evidence="3 5" id="KW-0378">Hydrolase</keyword>
<dbReference type="Pfam" id="PF00135">
    <property type="entry name" value="COesterase"/>
    <property type="match status" value="1"/>
</dbReference>
<keyword evidence="2" id="KW-0719">Serine esterase</keyword>
<gene>
    <name evidence="7" type="ORF">CINCED_3A016091</name>
</gene>
<dbReference type="OrthoDB" id="6846267at2759"/>
<dbReference type="InterPro" id="IPR019819">
    <property type="entry name" value="Carboxylesterase_B_CS"/>
</dbReference>
<evidence type="ECO:0000313" key="7">
    <source>
        <dbReference type="EMBL" id="VVC28329.1"/>
    </source>
</evidence>
<sequence length="568" mass="63608">MKMTGDTLLKLTCFIGCILTCLSSRAPRARVDSGEIAGGRQYTYNNGRQFYSYLGIPYASPPVGNYRFKEPQPLRPWLGVWNATVPSSACLGTDYQSVDYGIIGQEDCLYLNVYTPKSPREDRPGSLMDVVVHIHGGAFMGGQGVNYSPEYLLDDNDFVFVTINYRLGVLGFATTGDGVLPANNGMRDQVAALQWIRRNIAAFGGDPDRVTITGLSAGASSVHYHMISPMSRGLFNRAILQSGSAYCHWSYAENVTQKTSRVAEILGCPTSSSEKIVECLRSRPARKIAESAIEFMRWLNNPFSPFGPTVEPVGVEPRFLPDIPEKLIAYDVPVLMSVTQDEGYCLTADIISKNAMDDLNTNWNEYLPHLLDYNYTISNEFLKSEIAKDIKKFYFGDKPLSIVTITKMVSDRMFGYSVSKAAQNIASTNTAPVYFHQFGYGGKYSYFVDPTYHSRGSYVSHGDETMYVLKINGITPHDNEEDTKMIKTMVNIWASFIKTGVPDIGNSTTWLPVSKNSADPFKYIEITQDQTFEFKEESNYGNYEFWSSLPLTEFNEIRISNDINHTEL</sequence>
<evidence type="ECO:0000259" key="6">
    <source>
        <dbReference type="Pfam" id="PF00135"/>
    </source>
</evidence>
<comment type="similarity">
    <text evidence="1 5">Belongs to the type-B carboxylesterase/lipase family.</text>
</comment>
<evidence type="ECO:0000256" key="3">
    <source>
        <dbReference type="ARBA" id="ARBA00022801"/>
    </source>
</evidence>
<protein>
    <recommendedName>
        <fullName evidence="5">Carboxylic ester hydrolase</fullName>
        <ecNumber evidence="5">3.1.1.-</ecNumber>
    </recommendedName>
</protein>
<keyword evidence="8" id="KW-1185">Reference proteome</keyword>
<dbReference type="EC" id="3.1.1.-" evidence="5"/>
<dbReference type="AlphaFoldDB" id="A0A5E4M7Y7"/>
<dbReference type="InterPro" id="IPR019826">
    <property type="entry name" value="Carboxylesterase_B_AS"/>
</dbReference>
<keyword evidence="4" id="KW-0325">Glycoprotein</keyword>
<dbReference type="InterPro" id="IPR002018">
    <property type="entry name" value="CarbesteraseB"/>
</dbReference>
<dbReference type="SUPFAM" id="SSF53474">
    <property type="entry name" value="alpha/beta-Hydrolases"/>
    <property type="match status" value="1"/>
</dbReference>
<reference evidence="7 8" key="1">
    <citation type="submission" date="2019-08" db="EMBL/GenBank/DDBJ databases">
        <authorList>
            <person name="Alioto T."/>
            <person name="Alioto T."/>
            <person name="Gomez Garrido J."/>
        </authorList>
    </citation>
    <scope>NUCLEOTIDE SEQUENCE [LARGE SCALE GENOMIC DNA]</scope>
</reference>
<feature type="signal peptide" evidence="5">
    <location>
        <begin position="1"/>
        <end position="23"/>
    </location>
</feature>
<dbReference type="Proteomes" id="UP000325440">
    <property type="component" value="Unassembled WGS sequence"/>
</dbReference>
<evidence type="ECO:0000256" key="2">
    <source>
        <dbReference type="ARBA" id="ARBA00022487"/>
    </source>
</evidence>
<evidence type="ECO:0000313" key="8">
    <source>
        <dbReference type="Proteomes" id="UP000325440"/>
    </source>
</evidence>
<dbReference type="PANTHER" id="PTHR43142">
    <property type="entry name" value="CARBOXYLIC ESTER HYDROLASE"/>
    <property type="match status" value="1"/>
</dbReference>
<dbReference type="GO" id="GO:0052689">
    <property type="term" value="F:carboxylic ester hydrolase activity"/>
    <property type="evidence" value="ECO:0007669"/>
    <property type="project" value="UniProtKB-KW"/>
</dbReference>
<keyword evidence="5" id="KW-0732">Signal</keyword>
<evidence type="ECO:0000256" key="1">
    <source>
        <dbReference type="ARBA" id="ARBA00005964"/>
    </source>
</evidence>
<accession>A0A5E4M7Y7</accession>
<proteinExistence type="inferred from homology"/>